<evidence type="ECO:0000256" key="1">
    <source>
        <dbReference type="ARBA" id="ARBA00004141"/>
    </source>
</evidence>
<evidence type="ECO:0000313" key="8">
    <source>
        <dbReference type="EMBL" id="KAG7361018.1"/>
    </source>
</evidence>
<name>A0A9K3PVD3_9STRA</name>
<dbReference type="PANTHER" id="PTHR11662">
    <property type="entry name" value="SOLUTE CARRIER FAMILY 17"/>
    <property type="match status" value="1"/>
</dbReference>
<evidence type="ECO:0000313" key="9">
    <source>
        <dbReference type="Proteomes" id="UP000693970"/>
    </source>
</evidence>
<dbReference type="InterPro" id="IPR050382">
    <property type="entry name" value="MFS_Na/Anion_cotransporter"/>
</dbReference>
<dbReference type="InterPro" id="IPR011701">
    <property type="entry name" value="MFS"/>
</dbReference>
<dbReference type="AlphaFoldDB" id="A0A9K3PVD3"/>
<feature type="transmembrane region" description="Helical" evidence="5">
    <location>
        <begin position="552"/>
        <end position="574"/>
    </location>
</feature>
<dbReference type="InterPro" id="IPR020846">
    <property type="entry name" value="MFS_dom"/>
</dbReference>
<feature type="transmembrane region" description="Helical" evidence="5">
    <location>
        <begin position="176"/>
        <end position="196"/>
    </location>
</feature>
<feature type="transmembrane region" description="Helical" evidence="5">
    <location>
        <begin position="295"/>
        <end position="315"/>
    </location>
</feature>
<dbReference type="EMBL" id="JAGRRH010000013">
    <property type="protein sequence ID" value="KAG7361018.1"/>
    <property type="molecule type" value="Genomic_DNA"/>
</dbReference>
<feature type="transmembrane region" description="Helical" evidence="5">
    <location>
        <begin position="208"/>
        <end position="225"/>
    </location>
</feature>
<feature type="transmembrane region" description="Helical" evidence="5">
    <location>
        <begin position="458"/>
        <end position="480"/>
    </location>
</feature>
<keyword evidence="3 5" id="KW-1133">Transmembrane helix</keyword>
<dbReference type="PANTHER" id="PTHR11662:SF399">
    <property type="entry name" value="FI19708P1-RELATED"/>
    <property type="match status" value="1"/>
</dbReference>
<keyword evidence="4 5" id="KW-0472">Membrane</keyword>
<evidence type="ECO:0000256" key="2">
    <source>
        <dbReference type="ARBA" id="ARBA00022692"/>
    </source>
</evidence>
<proteinExistence type="predicted"/>
<keyword evidence="2 5" id="KW-0812">Transmembrane</keyword>
<feature type="transmembrane region" description="Helical" evidence="5">
    <location>
        <begin position="486"/>
        <end position="509"/>
    </location>
</feature>
<feature type="transmembrane region" description="Helical" evidence="5">
    <location>
        <begin position="135"/>
        <end position="156"/>
    </location>
</feature>
<sequence length="581" mass="62952">MKHLLHFQRQCLCLLAIRRCFIAAFYTPTTISSREHLSIPRADRYGHNQIGKSLPKIVRSCKTECFGSFKDDHSNVVEKVRSKQSNDTSKYNDSLLNGTILVAGSTSASATSSRQFNPSFETENGNEKTSVEQGVVTMMVLLFLVGSLSSLDRVAMSVALVPMSQEITLTDTIKGSISSFFSVGYGLGIVPAGLILSQQMFSPRRIMAGGIALWSIGTIATPLLIDDMTLLLAARMLVGMSESVVIPTVQRLLSAWVPLDKKSVAVAVIFCGFQTGTILAYAISPDVINAFDGDWRSIFFIYGGAGLLFLVPWWLLAQDAPTATATDVTNSVTEDSPDSKQPTSNGVNNIVSAFQSTCRVWQDAPWIDFWQSKAAWAMFLAHAANNWGLYNNLSWTPTFYAEQYGLNVKESAWLLILPSLVGFVGGLSSGSIADALLQMQTAKSEEDIERNTTRIRRIFQGLALLGPAICLATLSINIASCRDTPVIAQSLLAVAVGLQSFNAAGYGAANQEKAGQKFTGLLYAVTSLPSVIVGTLGVQYTGRILDATQQNWSIVFGLNAVVYVVGATAFVLLYNSKQEFE</sequence>
<dbReference type="GO" id="GO:0022857">
    <property type="term" value="F:transmembrane transporter activity"/>
    <property type="evidence" value="ECO:0007669"/>
    <property type="project" value="InterPro"/>
</dbReference>
<feature type="transmembrane region" description="Helical" evidence="5">
    <location>
        <begin position="412"/>
        <end position="437"/>
    </location>
</feature>
<comment type="caution">
    <text evidence="8">The sequence shown here is derived from an EMBL/GenBank/DDBJ whole genome shotgun (WGS) entry which is preliminary data.</text>
</comment>
<evidence type="ECO:0000256" key="5">
    <source>
        <dbReference type="SAM" id="Phobius"/>
    </source>
</evidence>
<organism evidence="8 9">
    <name type="scientific">Nitzschia inconspicua</name>
    <dbReference type="NCBI Taxonomy" id="303405"/>
    <lineage>
        <taxon>Eukaryota</taxon>
        <taxon>Sar</taxon>
        <taxon>Stramenopiles</taxon>
        <taxon>Ochrophyta</taxon>
        <taxon>Bacillariophyta</taxon>
        <taxon>Bacillariophyceae</taxon>
        <taxon>Bacillariophycidae</taxon>
        <taxon>Bacillariales</taxon>
        <taxon>Bacillariaceae</taxon>
        <taxon>Nitzschia</taxon>
    </lineage>
</organism>
<feature type="transmembrane region" description="Helical" evidence="5">
    <location>
        <begin position="264"/>
        <end position="283"/>
    </location>
</feature>
<evidence type="ECO:0000256" key="3">
    <source>
        <dbReference type="ARBA" id="ARBA00022989"/>
    </source>
</evidence>
<keyword evidence="6" id="KW-0732">Signal</keyword>
<accession>A0A9K3PVD3</accession>
<protein>
    <submittedName>
        <fullName evidence="8">Major facilitator superfamily transporter</fullName>
    </submittedName>
</protein>
<evidence type="ECO:0000256" key="6">
    <source>
        <dbReference type="SAM" id="SignalP"/>
    </source>
</evidence>
<feature type="transmembrane region" description="Helical" evidence="5">
    <location>
        <begin position="521"/>
        <end position="540"/>
    </location>
</feature>
<dbReference type="OrthoDB" id="2250022at2759"/>
<dbReference type="PROSITE" id="PS50850">
    <property type="entry name" value="MFS"/>
    <property type="match status" value="1"/>
</dbReference>
<dbReference type="Proteomes" id="UP000693970">
    <property type="component" value="Unassembled WGS sequence"/>
</dbReference>
<comment type="subcellular location">
    <subcellularLocation>
        <location evidence="1">Membrane</location>
        <topology evidence="1">Multi-pass membrane protein</topology>
    </subcellularLocation>
</comment>
<gene>
    <name evidence="8" type="ORF">IV203_036118</name>
</gene>
<reference evidence="8" key="2">
    <citation type="submission" date="2021-04" db="EMBL/GenBank/DDBJ databases">
        <authorList>
            <person name="Podell S."/>
        </authorList>
    </citation>
    <scope>NUCLEOTIDE SEQUENCE</scope>
    <source>
        <strain evidence="8">Hildebrandi</strain>
    </source>
</reference>
<feature type="chain" id="PRO_5039902369" evidence="6">
    <location>
        <begin position="24"/>
        <end position="581"/>
    </location>
</feature>
<evidence type="ECO:0000256" key="4">
    <source>
        <dbReference type="ARBA" id="ARBA00023136"/>
    </source>
</evidence>
<dbReference type="Pfam" id="PF07690">
    <property type="entry name" value="MFS_1"/>
    <property type="match status" value="1"/>
</dbReference>
<feature type="signal peptide" evidence="6">
    <location>
        <begin position="1"/>
        <end position="23"/>
    </location>
</feature>
<keyword evidence="9" id="KW-1185">Reference proteome</keyword>
<evidence type="ECO:0000259" key="7">
    <source>
        <dbReference type="PROSITE" id="PS50850"/>
    </source>
</evidence>
<reference evidence="8" key="1">
    <citation type="journal article" date="2021" name="Sci. Rep.">
        <title>Diploid genomic architecture of Nitzschia inconspicua, an elite biomass production diatom.</title>
        <authorList>
            <person name="Oliver A."/>
            <person name="Podell S."/>
            <person name="Pinowska A."/>
            <person name="Traller J.C."/>
            <person name="Smith S.R."/>
            <person name="McClure R."/>
            <person name="Beliaev A."/>
            <person name="Bohutskyi P."/>
            <person name="Hill E.A."/>
            <person name="Rabines A."/>
            <person name="Zheng H."/>
            <person name="Allen L.Z."/>
            <person name="Kuo A."/>
            <person name="Grigoriev I.V."/>
            <person name="Allen A.E."/>
            <person name="Hazlebeck D."/>
            <person name="Allen E.E."/>
        </authorList>
    </citation>
    <scope>NUCLEOTIDE SEQUENCE</scope>
    <source>
        <strain evidence="8">Hildebrandi</strain>
    </source>
</reference>
<dbReference type="GO" id="GO:0016020">
    <property type="term" value="C:membrane"/>
    <property type="evidence" value="ECO:0007669"/>
    <property type="project" value="UniProtKB-SubCell"/>
</dbReference>
<feature type="domain" description="Major facilitator superfamily (MFS) profile" evidence="7">
    <location>
        <begin position="138"/>
        <end position="578"/>
    </location>
</feature>